<dbReference type="EMBL" id="JBBMEX010000003">
    <property type="protein sequence ID" value="MEQ2557183.1"/>
    <property type="molecule type" value="Genomic_DNA"/>
</dbReference>
<dbReference type="RefSeq" id="WP_177962890.1">
    <property type="nucleotide sequence ID" value="NZ_JBBMEX010000003.1"/>
</dbReference>
<dbReference type="SUPFAM" id="SSF54292">
    <property type="entry name" value="2Fe-2S ferredoxin-like"/>
    <property type="match status" value="1"/>
</dbReference>
<dbReference type="CDD" id="cd00207">
    <property type="entry name" value="fer2"/>
    <property type="match status" value="1"/>
</dbReference>
<dbReference type="InterPro" id="IPR012675">
    <property type="entry name" value="Beta-grasp_dom_sf"/>
</dbReference>
<name>A0ABV1HCE9_9FIRM</name>
<evidence type="ECO:0000313" key="3">
    <source>
        <dbReference type="Proteomes" id="UP001454489"/>
    </source>
</evidence>
<comment type="caution">
    <text evidence="2">The sequence shown here is derived from an EMBL/GenBank/DDBJ whole genome shotgun (WGS) entry which is preliminary data.</text>
</comment>
<dbReference type="Pfam" id="PF00111">
    <property type="entry name" value="Fer2"/>
    <property type="match status" value="1"/>
</dbReference>
<feature type="domain" description="2Fe-2S ferredoxin-type" evidence="1">
    <location>
        <begin position="10"/>
        <end position="61"/>
    </location>
</feature>
<accession>A0ABV1HCE9</accession>
<keyword evidence="3" id="KW-1185">Reference proteome</keyword>
<evidence type="ECO:0000313" key="2">
    <source>
        <dbReference type="EMBL" id="MEQ2557183.1"/>
    </source>
</evidence>
<organism evidence="2 3">
    <name type="scientific">Maccoyibacter intestinihominis</name>
    <dbReference type="NCBI Taxonomy" id="3133499"/>
    <lineage>
        <taxon>Bacteria</taxon>
        <taxon>Bacillati</taxon>
        <taxon>Bacillota</taxon>
        <taxon>Clostridia</taxon>
        <taxon>Lachnospirales</taxon>
        <taxon>Lachnospiraceae</taxon>
        <taxon>Maccoyibacter</taxon>
    </lineage>
</organism>
<protein>
    <submittedName>
        <fullName evidence="2">2Fe-2S iron-sulfur cluster-binding protein</fullName>
    </submittedName>
</protein>
<evidence type="ECO:0000259" key="1">
    <source>
        <dbReference type="Pfam" id="PF00111"/>
    </source>
</evidence>
<gene>
    <name evidence="2" type="ORF">WMO43_04725</name>
</gene>
<proteinExistence type="predicted"/>
<reference evidence="2 3" key="1">
    <citation type="submission" date="2024-03" db="EMBL/GenBank/DDBJ databases">
        <title>Human intestinal bacterial collection.</title>
        <authorList>
            <person name="Pauvert C."/>
            <person name="Hitch T.C.A."/>
            <person name="Clavel T."/>
        </authorList>
    </citation>
    <scope>NUCLEOTIDE SEQUENCE [LARGE SCALE GENOMIC DNA]</scope>
    <source>
        <strain evidence="2 3">CLA-AA-H185</strain>
    </source>
</reference>
<dbReference type="InterPro" id="IPR001041">
    <property type="entry name" value="2Fe-2S_ferredoxin-type"/>
</dbReference>
<sequence>MLRSSHSYKNGIAAPSHCRSGECGWCHSRLVAGDVYMPTSVDGRREADKKFGYIHPCVTFPLSDLTMEVPTVR</sequence>
<dbReference type="InterPro" id="IPR036010">
    <property type="entry name" value="2Fe-2S_ferredoxin-like_sf"/>
</dbReference>
<dbReference type="Proteomes" id="UP001454489">
    <property type="component" value="Unassembled WGS sequence"/>
</dbReference>
<dbReference type="Gene3D" id="3.10.20.30">
    <property type="match status" value="1"/>
</dbReference>